<dbReference type="EMBL" id="KZ293446">
    <property type="protein sequence ID" value="PBK65330.1"/>
    <property type="molecule type" value="Genomic_DNA"/>
</dbReference>
<protein>
    <submittedName>
        <fullName evidence="2">Uncharacterized protein</fullName>
    </submittedName>
</protein>
<feature type="compositionally biased region" description="Polar residues" evidence="1">
    <location>
        <begin position="362"/>
        <end position="386"/>
    </location>
</feature>
<organism evidence="2 3">
    <name type="scientific">Armillaria solidipes</name>
    <dbReference type="NCBI Taxonomy" id="1076256"/>
    <lineage>
        <taxon>Eukaryota</taxon>
        <taxon>Fungi</taxon>
        <taxon>Dikarya</taxon>
        <taxon>Basidiomycota</taxon>
        <taxon>Agaricomycotina</taxon>
        <taxon>Agaricomycetes</taxon>
        <taxon>Agaricomycetidae</taxon>
        <taxon>Agaricales</taxon>
        <taxon>Marasmiineae</taxon>
        <taxon>Physalacriaceae</taxon>
        <taxon>Armillaria</taxon>
    </lineage>
</organism>
<dbReference type="AlphaFoldDB" id="A0A2H3B6M3"/>
<dbReference type="STRING" id="1076256.A0A2H3B6M3"/>
<feature type="compositionally biased region" description="Polar residues" evidence="1">
    <location>
        <begin position="333"/>
        <end position="353"/>
    </location>
</feature>
<evidence type="ECO:0000313" key="2">
    <source>
        <dbReference type="EMBL" id="PBK65330.1"/>
    </source>
</evidence>
<name>A0A2H3B6M3_9AGAR</name>
<accession>A0A2H3B6M3</accession>
<evidence type="ECO:0000256" key="1">
    <source>
        <dbReference type="SAM" id="MobiDB-lite"/>
    </source>
</evidence>
<reference evidence="3" key="1">
    <citation type="journal article" date="2017" name="Nat. Ecol. Evol.">
        <title>Genome expansion and lineage-specific genetic innovations in the forest pathogenic fungi Armillaria.</title>
        <authorList>
            <person name="Sipos G."/>
            <person name="Prasanna A.N."/>
            <person name="Walter M.C."/>
            <person name="O'Connor E."/>
            <person name="Balint B."/>
            <person name="Krizsan K."/>
            <person name="Kiss B."/>
            <person name="Hess J."/>
            <person name="Varga T."/>
            <person name="Slot J."/>
            <person name="Riley R."/>
            <person name="Boka B."/>
            <person name="Rigling D."/>
            <person name="Barry K."/>
            <person name="Lee J."/>
            <person name="Mihaltcheva S."/>
            <person name="LaButti K."/>
            <person name="Lipzen A."/>
            <person name="Waldron R."/>
            <person name="Moloney N.M."/>
            <person name="Sperisen C."/>
            <person name="Kredics L."/>
            <person name="Vagvoelgyi C."/>
            <person name="Patrignani A."/>
            <person name="Fitzpatrick D."/>
            <person name="Nagy I."/>
            <person name="Doyle S."/>
            <person name="Anderson J.B."/>
            <person name="Grigoriev I.V."/>
            <person name="Gueldener U."/>
            <person name="Muensterkoetter M."/>
            <person name="Nagy L.G."/>
        </authorList>
    </citation>
    <scope>NUCLEOTIDE SEQUENCE [LARGE SCALE GENOMIC DNA]</scope>
    <source>
        <strain evidence="3">28-4</strain>
    </source>
</reference>
<keyword evidence="3" id="KW-1185">Reference proteome</keyword>
<sequence>MDLLAEAALLAAAGENAATPPALPPLMPRPSQASSNDMPFGLVNEPAYGFYHNEDAYAFDWSPDTTVHSTPFTSFQPPLHLSDIPTHHPAIYNYSPTPPRQSLAFGSSVNTVILPPAFKRPLSPSAFASPQVQGSSAKKIKAANKENHDLSDNEVQIVENRVIKTPARKSTAPVIKMEVKKEVKKETEGSNRWSDVDKDELFAYILGPESSGNRFKKFQVNPAAIYKEAKKALACGSRHNLAAMKGQFDRSLATYKQLYEFHNFTGGGGDADELDFDDEDQVKERMNHAKQAGRDLGTLNAKKVQLWQERGWYALFDGRYGKSPKVVREKIRNSATALSDPPQGNDSDGNSTDSEAELQTIEKVNTRTPKTSSTKVTGRASNSATVSEPKHTPASRFRAQSQDAMSGMSEYFRSKAELERKRIETVEARLEHDKAKDKVSLARQLLEQKDSDLDWAVREAANALLLKHLQG</sequence>
<proteinExistence type="predicted"/>
<feature type="region of interest" description="Disordered" evidence="1">
    <location>
        <begin position="333"/>
        <end position="403"/>
    </location>
</feature>
<evidence type="ECO:0000313" key="3">
    <source>
        <dbReference type="Proteomes" id="UP000218334"/>
    </source>
</evidence>
<dbReference type="Proteomes" id="UP000218334">
    <property type="component" value="Unassembled WGS sequence"/>
</dbReference>
<gene>
    <name evidence="2" type="ORF">ARMSODRAFT_961318</name>
</gene>